<evidence type="ECO:0000313" key="3">
    <source>
        <dbReference type="EMBL" id="KAH7014410.1"/>
    </source>
</evidence>
<keyword evidence="2" id="KW-0732">Signal</keyword>
<feature type="chain" id="PRO_5040494004" description="Secreted protein" evidence="2">
    <location>
        <begin position="29"/>
        <end position="82"/>
    </location>
</feature>
<comment type="caution">
    <text evidence="3">The sequence shown here is derived from an EMBL/GenBank/DDBJ whole genome shotgun (WGS) entry which is preliminary data.</text>
</comment>
<evidence type="ECO:0000256" key="2">
    <source>
        <dbReference type="SAM" id="SignalP"/>
    </source>
</evidence>
<dbReference type="RefSeq" id="XP_046005377.1">
    <property type="nucleotide sequence ID" value="XM_046155796.1"/>
</dbReference>
<keyword evidence="4" id="KW-1185">Reference proteome</keyword>
<dbReference type="GeneID" id="70185342"/>
<gene>
    <name evidence="3" type="ORF">B0I36DRAFT_338684</name>
</gene>
<evidence type="ECO:0000256" key="1">
    <source>
        <dbReference type="SAM" id="MobiDB-lite"/>
    </source>
</evidence>
<organism evidence="3 4">
    <name type="scientific">Microdochium trichocladiopsis</name>
    <dbReference type="NCBI Taxonomy" id="1682393"/>
    <lineage>
        <taxon>Eukaryota</taxon>
        <taxon>Fungi</taxon>
        <taxon>Dikarya</taxon>
        <taxon>Ascomycota</taxon>
        <taxon>Pezizomycotina</taxon>
        <taxon>Sordariomycetes</taxon>
        <taxon>Xylariomycetidae</taxon>
        <taxon>Xylariales</taxon>
        <taxon>Microdochiaceae</taxon>
        <taxon>Microdochium</taxon>
    </lineage>
</organism>
<evidence type="ECO:0008006" key="5">
    <source>
        <dbReference type="Google" id="ProtNLM"/>
    </source>
</evidence>
<reference evidence="3" key="1">
    <citation type="journal article" date="2021" name="Nat. Commun.">
        <title>Genetic determinants of endophytism in the Arabidopsis root mycobiome.</title>
        <authorList>
            <person name="Mesny F."/>
            <person name="Miyauchi S."/>
            <person name="Thiergart T."/>
            <person name="Pickel B."/>
            <person name="Atanasova L."/>
            <person name="Karlsson M."/>
            <person name="Huettel B."/>
            <person name="Barry K.W."/>
            <person name="Haridas S."/>
            <person name="Chen C."/>
            <person name="Bauer D."/>
            <person name="Andreopoulos W."/>
            <person name="Pangilinan J."/>
            <person name="LaButti K."/>
            <person name="Riley R."/>
            <person name="Lipzen A."/>
            <person name="Clum A."/>
            <person name="Drula E."/>
            <person name="Henrissat B."/>
            <person name="Kohler A."/>
            <person name="Grigoriev I.V."/>
            <person name="Martin F.M."/>
            <person name="Hacquard S."/>
        </authorList>
    </citation>
    <scope>NUCLEOTIDE SEQUENCE</scope>
    <source>
        <strain evidence="3">MPI-CAGE-CH-0230</strain>
    </source>
</reference>
<sequence>MFGRNSREQWLRLVLGAWLQNLPGFVQGEFAVPEPKRRPLSKKHNKGRALDFIGTRSPRRPIVQERHDMQTQLHDHSQWWPV</sequence>
<feature type="signal peptide" evidence="2">
    <location>
        <begin position="1"/>
        <end position="28"/>
    </location>
</feature>
<proteinExistence type="predicted"/>
<feature type="region of interest" description="Disordered" evidence="1">
    <location>
        <begin position="36"/>
        <end position="62"/>
    </location>
</feature>
<dbReference type="Proteomes" id="UP000756346">
    <property type="component" value="Unassembled WGS sequence"/>
</dbReference>
<dbReference type="EMBL" id="JAGTJQ010000013">
    <property type="protein sequence ID" value="KAH7014410.1"/>
    <property type="molecule type" value="Genomic_DNA"/>
</dbReference>
<feature type="compositionally biased region" description="Basic residues" evidence="1">
    <location>
        <begin position="38"/>
        <end position="47"/>
    </location>
</feature>
<name>A0A9P8XSI0_9PEZI</name>
<evidence type="ECO:0000313" key="4">
    <source>
        <dbReference type="Proteomes" id="UP000756346"/>
    </source>
</evidence>
<protein>
    <recommendedName>
        <fullName evidence="5">Secreted protein</fullName>
    </recommendedName>
</protein>
<dbReference type="AlphaFoldDB" id="A0A9P8XSI0"/>
<accession>A0A9P8XSI0</accession>